<evidence type="ECO:0000256" key="4">
    <source>
        <dbReference type="ARBA" id="ARBA00038441"/>
    </source>
</evidence>
<name>A0A7D9HM34_PARCT</name>
<dbReference type="PROSITE" id="PS50021">
    <property type="entry name" value="CH"/>
    <property type="match status" value="1"/>
</dbReference>
<dbReference type="SUPFAM" id="SSF47576">
    <property type="entry name" value="Calponin-homology domain, CH-domain"/>
    <property type="match status" value="1"/>
</dbReference>
<evidence type="ECO:0000256" key="3">
    <source>
        <dbReference type="ARBA" id="ARBA00023212"/>
    </source>
</evidence>
<comment type="subcellular location">
    <subcellularLocation>
        <location evidence="1">Cytoplasm</location>
        <location evidence="1">Cytoskeleton</location>
    </subcellularLocation>
</comment>
<evidence type="ECO:0000256" key="1">
    <source>
        <dbReference type="ARBA" id="ARBA00004245"/>
    </source>
</evidence>
<gene>
    <name evidence="5" type="ORF">PACLA_8A018232</name>
</gene>
<dbReference type="SUPFAM" id="SSF143575">
    <property type="entry name" value="GAS2 domain-like"/>
    <property type="match status" value="1"/>
</dbReference>
<dbReference type="Proteomes" id="UP001152795">
    <property type="component" value="Unassembled WGS sequence"/>
</dbReference>
<organism evidence="5 6">
    <name type="scientific">Paramuricea clavata</name>
    <name type="common">Red gorgonian</name>
    <name type="synonym">Violescent sea-whip</name>
    <dbReference type="NCBI Taxonomy" id="317549"/>
    <lineage>
        <taxon>Eukaryota</taxon>
        <taxon>Metazoa</taxon>
        <taxon>Cnidaria</taxon>
        <taxon>Anthozoa</taxon>
        <taxon>Octocorallia</taxon>
        <taxon>Malacalcyonacea</taxon>
        <taxon>Plexauridae</taxon>
        <taxon>Paramuricea</taxon>
    </lineage>
</organism>
<dbReference type="GO" id="GO:0051764">
    <property type="term" value="P:actin crosslink formation"/>
    <property type="evidence" value="ECO:0007669"/>
    <property type="project" value="TreeGrafter"/>
</dbReference>
<dbReference type="InterPro" id="IPR001715">
    <property type="entry name" value="CH_dom"/>
</dbReference>
<proteinExistence type="inferred from homology"/>
<keyword evidence="3" id="KW-0206">Cytoskeleton</keyword>
<sequence length="282" mass="31776">MNVSDEVSPLDISACIAEKAEETLAPLKEDLVDWLNKLFDVDITVENFMEFLDNGVLVSKVAELVHRAAEEYYQAGKTKNSVPRYEFRYHKKAKSGTFFARDNVAFFLDWCRCFGVSESVLFESDGLVMHKQPREVILCLLEVARLAADYGIEPPGIVTLEKEIDAEIANEEKEGGPEVKEEVVEVKPAKEEKALVKQSNNNVEKQLSLDKEVLQLAKAHGVKMQKVKEGRYIVEGKITIFVRILRHHVMVRVGGGWDTLDNFLSRHDANKIGRILTAKSAS</sequence>
<keyword evidence="2" id="KW-0963">Cytoplasm</keyword>
<protein>
    <submittedName>
        <fullName evidence="5">Growth arrest-specific 2</fullName>
    </submittedName>
</protein>
<dbReference type="Pfam" id="PF02187">
    <property type="entry name" value="GAS2"/>
    <property type="match status" value="1"/>
</dbReference>
<dbReference type="GO" id="GO:0008093">
    <property type="term" value="F:cytoskeletal anchor activity"/>
    <property type="evidence" value="ECO:0007669"/>
    <property type="project" value="TreeGrafter"/>
</dbReference>
<dbReference type="EMBL" id="CACRXK020001333">
    <property type="protein sequence ID" value="CAB3988497.1"/>
    <property type="molecule type" value="Genomic_DNA"/>
</dbReference>
<dbReference type="GO" id="GO:0005884">
    <property type="term" value="C:actin filament"/>
    <property type="evidence" value="ECO:0007669"/>
    <property type="project" value="TreeGrafter"/>
</dbReference>
<evidence type="ECO:0000256" key="2">
    <source>
        <dbReference type="ARBA" id="ARBA00022490"/>
    </source>
</evidence>
<dbReference type="SMART" id="SM00243">
    <property type="entry name" value="GAS2"/>
    <property type="match status" value="1"/>
</dbReference>
<dbReference type="SMART" id="SM00033">
    <property type="entry name" value="CH"/>
    <property type="match status" value="1"/>
</dbReference>
<comment type="caution">
    <text evidence="5">The sequence shown here is derived from an EMBL/GenBank/DDBJ whole genome shotgun (WGS) entry which is preliminary data.</text>
</comment>
<dbReference type="Gene3D" id="1.10.418.10">
    <property type="entry name" value="Calponin-like domain"/>
    <property type="match status" value="1"/>
</dbReference>
<dbReference type="CDD" id="cd21204">
    <property type="entry name" value="CH_GAS2-like"/>
    <property type="match status" value="1"/>
</dbReference>
<comment type="similarity">
    <text evidence="4">Belongs to the GAS2 family.</text>
</comment>
<reference evidence="5" key="1">
    <citation type="submission" date="2020-04" db="EMBL/GenBank/DDBJ databases">
        <authorList>
            <person name="Alioto T."/>
            <person name="Alioto T."/>
            <person name="Gomez Garrido J."/>
        </authorList>
    </citation>
    <scope>NUCLEOTIDE SEQUENCE</scope>
    <source>
        <strain evidence="5">A484AB</strain>
    </source>
</reference>
<dbReference type="PANTHER" id="PTHR46756:SF13">
    <property type="entry name" value="GROWTH ARREST-SPECIFIC PROTEIN 2"/>
    <property type="match status" value="1"/>
</dbReference>
<dbReference type="InterPro" id="IPR003108">
    <property type="entry name" value="GAR_dom"/>
</dbReference>
<dbReference type="Gene3D" id="3.30.920.20">
    <property type="entry name" value="Gas2-like domain"/>
    <property type="match status" value="1"/>
</dbReference>
<evidence type="ECO:0000313" key="5">
    <source>
        <dbReference type="EMBL" id="CAB3988497.1"/>
    </source>
</evidence>
<dbReference type="GO" id="GO:0008017">
    <property type="term" value="F:microtubule binding"/>
    <property type="evidence" value="ECO:0007669"/>
    <property type="project" value="InterPro"/>
</dbReference>
<dbReference type="PROSITE" id="PS51460">
    <property type="entry name" value="GAR"/>
    <property type="match status" value="1"/>
</dbReference>
<dbReference type="OrthoDB" id="206130at2759"/>
<dbReference type="InterPro" id="IPR036872">
    <property type="entry name" value="CH_dom_sf"/>
</dbReference>
<dbReference type="PANTHER" id="PTHR46756">
    <property type="entry name" value="TRANSGELIN"/>
    <property type="match status" value="1"/>
</dbReference>
<evidence type="ECO:0000313" key="6">
    <source>
        <dbReference type="Proteomes" id="UP001152795"/>
    </source>
</evidence>
<dbReference type="AlphaFoldDB" id="A0A7D9HM34"/>
<keyword evidence="6" id="KW-1185">Reference proteome</keyword>
<dbReference type="GO" id="GO:0051015">
    <property type="term" value="F:actin filament binding"/>
    <property type="evidence" value="ECO:0007669"/>
    <property type="project" value="TreeGrafter"/>
</dbReference>
<dbReference type="InterPro" id="IPR036534">
    <property type="entry name" value="GAR_dom_sf"/>
</dbReference>
<accession>A0A7D9HM34</accession>